<dbReference type="InParanoid" id="Q7UXN5"/>
<evidence type="ECO:0000256" key="3">
    <source>
        <dbReference type="ARBA" id="ARBA00022989"/>
    </source>
</evidence>
<feature type="transmembrane region" description="Helical" evidence="5">
    <location>
        <begin position="599"/>
        <end position="621"/>
    </location>
</feature>
<dbReference type="EMBL" id="BX294135">
    <property type="protein sequence ID" value="CAD71971.1"/>
    <property type="molecule type" value="Genomic_DNA"/>
</dbReference>
<feature type="transmembrane region" description="Helical" evidence="5">
    <location>
        <begin position="496"/>
        <end position="517"/>
    </location>
</feature>
<dbReference type="PATRIC" id="fig|243090.15.peg.559"/>
<proteinExistence type="predicted"/>
<reference evidence="6 7" key="1">
    <citation type="journal article" date="2003" name="Proc. Natl. Acad. Sci. U.S.A.">
        <title>Complete genome sequence of the marine planctomycete Pirellula sp. strain 1.</title>
        <authorList>
            <person name="Gloeckner F.O."/>
            <person name="Kube M."/>
            <person name="Bauer M."/>
            <person name="Teeling H."/>
            <person name="Lombardot T."/>
            <person name="Ludwig W."/>
            <person name="Gade D."/>
            <person name="Beck A."/>
            <person name="Borzym K."/>
            <person name="Heitmann K."/>
            <person name="Rabus R."/>
            <person name="Schlesner H."/>
            <person name="Amann R."/>
            <person name="Reinhardt R."/>
        </authorList>
    </citation>
    <scope>NUCLEOTIDE SEQUENCE [LARGE SCALE GENOMIC DNA]</scope>
    <source>
        <strain evidence="7">DSM 10527 / NCIMB 13988 / SH1</strain>
    </source>
</reference>
<dbReference type="STRING" id="243090.RB1216"/>
<accession>Q7UXN5</accession>
<evidence type="ECO:0000313" key="7">
    <source>
        <dbReference type="Proteomes" id="UP000001025"/>
    </source>
</evidence>
<feature type="transmembrane region" description="Helical" evidence="5">
    <location>
        <begin position="529"/>
        <end position="545"/>
    </location>
</feature>
<feature type="transmembrane region" description="Helical" evidence="5">
    <location>
        <begin position="263"/>
        <end position="282"/>
    </location>
</feature>
<keyword evidence="2 5" id="KW-0812">Transmembrane</keyword>
<feature type="transmembrane region" description="Helical" evidence="5">
    <location>
        <begin position="391"/>
        <end position="411"/>
    </location>
</feature>
<evidence type="ECO:0000256" key="4">
    <source>
        <dbReference type="ARBA" id="ARBA00023136"/>
    </source>
</evidence>
<dbReference type="Pfam" id="PF12679">
    <property type="entry name" value="ABC2_membrane_2"/>
    <property type="match status" value="1"/>
</dbReference>
<dbReference type="EnsemblBacteria" id="CAD71971">
    <property type="protein sequence ID" value="CAD71971"/>
    <property type="gene ID" value="RB1216"/>
</dbReference>
<dbReference type="PANTHER" id="PTHR43077:SF10">
    <property type="entry name" value="TRANSPORT PERMEASE PROTEIN"/>
    <property type="match status" value="1"/>
</dbReference>
<evidence type="ECO:0000313" key="6">
    <source>
        <dbReference type="EMBL" id="CAD71971.1"/>
    </source>
</evidence>
<dbReference type="OrthoDB" id="226946at2"/>
<dbReference type="KEGG" id="rba:RB1216"/>
<feature type="transmembrane region" description="Helical" evidence="5">
    <location>
        <begin position="233"/>
        <end position="256"/>
    </location>
</feature>
<dbReference type="GO" id="GO:0016020">
    <property type="term" value="C:membrane"/>
    <property type="evidence" value="ECO:0007669"/>
    <property type="project" value="UniProtKB-SubCell"/>
</dbReference>
<feature type="transmembrane region" description="Helical" evidence="5">
    <location>
        <begin position="151"/>
        <end position="172"/>
    </location>
</feature>
<feature type="transmembrane region" description="Helical" evidence="5">
    <location>
        <begin position="112"/>
        <end position="131"/>
    </location>
</feature>
<protein>
    <submittedName>
        <fullName evidence="6">Probable permease component of an ABC-transporter</fullName>
    </submittedName>
</protein>
<dbReference type="Proteomes" id="UP000001025">
    <property type="component" value="Chromosome"/>
</dbReference>
<keyword evidence="3 5" id="KW-1133">Transmembrane helix</keyword>
<feature type="transmembrane region" description="Helical" evidence="5">
    <location>
        <begin position="417"/>
        <end position="439"/>
    </location>
</feature>
<sequence>MASPSWQLAFLSRSLFTRSLFRLCPKTGPPLFERCLVDRHSTRIALNKPIADPPLSSVANADGTVANPVSAWMQSMVASVVNTLRFNPIAAFRNNPVLQRELLVNLRTNRSFLLLLVYQLVLAAVTLVAWPDDERLNLSQDPPSARRLVDLFFLGQYVIASLMAPSFAAGTISGEKERQTYEMLLASPLKPGAIVLGKLVAALTHLALLIVASLPIIVLFLPLGGVSVYEVAAAYLGLFVSVILFGAIGVFCSSYFSRTSNSLVVSYLLILPLVIGGVLMWQTLAGDGLLRLKVVVLVVPAFALAAVTLMCAAAASRMLYPPDVGSEGKEVIDLEQEAAEAVGLVIQPDQFPDRLFAPPRRETLMADGANPVYDKEIHGEIFSQGTLMLRLVIQISILLAIPLMGALLFWQTPHAPWFAVYVIVFNMLVGPVFLAGTMTSERERQTLDLLMTTTLSPWKIFWGKFVVGFRVAFVLTSFLVWPMLLGVGLNTDFYSSWFLIVGMFAIPVVVSVVNAVIAMTASLYQERTSMALMTTYVALIVLYVVPPGARVLASTLGLSSTVQQWIEWTGVASPFSALFSLPMDSILMRGDQPYPGEPILVFGYFACSLLIIALASVMIAWKLRPQH</sequence>
<comment type="subcellular location">
    <subcellularLocation>
        <location evidence="1">Membrane</location>
        <topology evidence="1">Multi-pass membrane protein</topology>
    </subcellularLocation>
</comment>
<gene>
    <name evidence="6" type="ordered locus">RB1216</name>
</gene>
<dbReference type="InterPro" id="IPR051328">
    <property type="entry name" value="T7SS_ABC-Transporter"/>
</dbReference>
<dbReference type="PANTHER" id="PTHR43077">
    <property type="entry name" value="TRANSPORT PERMEASE YVFS-RELATED"/>
    <property type="match status" value="1"/>
</dbReference>
<name>Q7UXN5_RHOBA</name>
<feature type="transmembrane region" description="Helical" evidence="5">
    <location>
        <begin position="294"/>
        <end position="315"/>
    </location>
</feature>
<dbReference type="eggNOG" id="COG1277">
    <property type="taxonomic scope" value="Bacteria"/>
</dbReference>
<dbReference type="HOGENOM" id="CLU_478802_0_0_0"/>
<dbReference type="TCDB" id="3.A.1.132.7">
    <property type="family name" value="the atp-binding cassette (abc) superfamily"/>
</dbReference>
<evidence type="ECO:0000256" key="1">
    <source>
        <dbReference type="ARBA" id="ARBA00004141"/>
    </source>
</evidence>
<evidence type="ECO:0000256" key="5">
    <source>
        <dbReference type="SAM" id="Phobius"/>
    </source>
</evidence>
<dbReference type="AlphaFoldDB" id="Q7UXN5"/>
<organism evidence="6 7">
    <name type="scientific">Rhodopirellula baltica (strain DSM 10527 / NCIMB 13988 / SH1)</name>
    <dbReference type="NCBI Taxonomy" id="243090"/>
    <lineage>
        <taxon>Bacteria</taxon>
        <taxon>Pseudomonadati</taxon>
        <taxon>Planctomycetota</taxon>
        <taxon>Planctomycetia</taxon>
        <taxon>Pirellulales</taxon>
        <taxon>Pirellulaceae</taxon>
        <taxon>Rhodopirellula</taxon>
    </lineage>
</organism>
<feature type="transmembrane region" description="Helical" evidence="5">
    <location>
        <begin position="460"/>
        <end position="484"/>
    </location>
</feature>
<feature type="transmembrane region" description="Helical" evidence="5">
    <location>
        <begin position="193"/>
        <end position="221"/>
    </location>
</feature>
<dbReference type="GO" id="GO:0140359">
    <property type="term" value="F:ABC-type transporter activity"/>
    <property type="evidence" value="ECO:0007669"/>
    <property type="project" value="InterPro"/>
</dbReference>
<keyword evidence="7" id="KW-1185">Reference proteome</keyword>
<keyword evidence="4 5" id="KW-0472">Membrane</keyword>
<evidence type="ECO:0000256" key="2">
    <source>
        <dbReference type="ARBA" id="ARBA00022692"/>
    </source>
</evidence>